<evidence type="ECO:0000313" key="2">
    <source>
        <dbReference type="Proteomes" id="UP000076858"/>
    </source>
</evidence>
<proteinExistence type="predicted"/>
<organism evidence="1 2">
    <name type="scientific">Daphnia magna</name>
    <dbReference type="NCBI Taxonomy" id="35525"/>
    <lineage>
        <taxon>Eukaryota</taxon>
        <taxon>Metazoa</taxon>
        <taxon>Ecdysozoa</taxon>
        <taxon>Arthropoda</taxon>
        <taxon>Crustacea</taxon>
        <taxon>Branchiopoda</taxon>
        <taxon>Diplostraca</taxon>
        <taxon>Cladocera</taxon>
        <taxon>Anomopoda</taxon>
        <taxon>Daphniidae</taxon>
        <taxon>Daphnia</taxon>
    </lineage>
</organism>
<gene>
    <name evidence="1" type="ORF">APZ42_016528</name>
</gene>
<dbReference type="Proteomes" id="UP000076858">
    <property type="component" value="Unassembled WGS sequence"/>
</dbReference>
<evidence type="ECO:0000313" key="1">
    <source>
        <dbReference type="EMBL" id="KZS17596.1"/>
    </source>
</evidence>
<protein>
    <submittedName>
        <fullName evidence="1">Uncharacterized protein</fullName>
    </submittedName>
</protein>
<accession>A0A165AG28</accession>
<dbReference type="EMBL" id="LRGB01000626">
    <property type="protein sequence ID" value="KZS17596.1"/>
    <property type="molecule type" value="Genomic_DNA"/>
</dbReference>
<reference evidence="1 2" key="1">
    <citation type="submission" date="2016-03" db="EMBL/GenBank/DDBJ databases">
        <title>EvidentialGene: Evidence-directed Construction of Genes on Genomes.</title>
        <authorList>
            <person name="Gilbert D.G."/>
            <person name="Choi J.-H."/>
            <person name="Mockaitis K."/>
            <person name="Colbourne J."/>
            <person name="Pfrender M."/>
        </authorList>
    </citation>
    <scope>NUCLEOTIDE SEQUENCE [LARGE SCALE GENOMIC DNA]</scope>
    <source>
        <strain evidence="1 2">Xinb3</strain>
        <tissue evidence="1">Complete organism</tissue>
    </source>
</reference>
<sequence>MDSPNVTSNGIVDRFTSFFFFKKMMPWNERLSVAPKSPSI</sequence>
<dbReference type="AlphaFoldDB" id="A0A165AG28"/>
<keyword evidence="2" id="KW-1185">Reference proteome</keyword>
<name>A0A165AG28_9CRUS</name>
<comment type="caution">
    <text evidence="1">The sequence shown here is derived from an EMBL/GenBank/DDBJ whole genome shotgun (WGS) entry which is preliminary data.</text>
</comment>